<sequence>MNFESNPSLHRLSLSNNRLNLDLVLDPSSSSSSSSSPLSSPAELRVFSCNYCQRKFYSSQALGGHQNAHKLERTLAKKSRELSSAVRPNAGPNHRSGVNSSGSSHSQQFQQPKNRFDHQGHTGRFDENRSFVRRDISYDYTDNSTGYRPENVQDEFNHLDLSLRL</sequence>
<dbReference type="EMBL" id="JBAMMX010000003">
    <property type="protein sequence ID" value="KAK6944230.1"/>
    <property type="molecule type" value="Genomic_DNA"/>
</dbReference>
<dbReference type="PANTHER" id="PTHR47287">
    <property type="entry name" value="C2H2 AND C2HC ZINC FINGERS SUPERFAMILY PROTEIN"/>
    <property type="match status" value="1"/>
</dbReference>
<keyword evidence="4" id="KW-0862">Zinc</keyword>
<dbReference type="PROSITE" id="PS00028">
    <property type="entry name" value="ZINC_FINGER_C2H2_1"/>
    <property type="match status" value="1"/>
</dbReference>
<feature type="compositionally biased region" description="Basic and acidic residues" evidence="7">
    <location>
        <begin position="69"/>
        <end position="81"/>
    </location>
</feature>
<evidence type="ECO:0000256" key="2">
    <source>
        <dbReference type="ARBA" id="ARBA00022723"/>
    </source>
</evidence>
<evidence type="ECO:0000313" key="9">
    <source>
        <dbReference type="EMBL" id="KAK6944230.1"/>
    </source>
</evidence>
<keyword evidence="2" id="KW-0479">Metal-binding</keyword>
<feature type="domain" description="C2H2-type" evidence="8">
    <location>
        <begin position="47"/>
        <end position="74"/>
    </location>
</feature>
<evidence type="ECO:0000256" key="6">
    <source>
        <dbReference type="PROSITE-ProRule" id="PRU00042"/>
    </source>
</evidence>
<organism evidence="9 10">
    <name type="scientific">Dillenia turbinata</name>
    <dbReference type="NCBI Taxonomy" id="194707"/>
    <lineage>
        <taxon>Eukaryota</taxon>
        <taxon>Viridiplantae</taxon>
        <taxon>Streptophyta</taxon>
        <taxon>Embryophyta</taxon>
        <taxon>Tracheophyta</taxon>
        <taxon>Spermatophyta</taxon>
        <taxon>Magnoliopsida</taxon>
        <taxon>eudicotyledons</taxon>
        <taxon>Gunneridae</taxon>
        <taxon>Pentapetalae</taxon>
        <taxon>Dilleniales</taxon>
        <taxon>Dilleniaceae</taxon>
        <taxon>Dillenia</taxon>
    </lineage>
</organism>
<dbReference type="FunFam" id="3.30.160.60:FF:001366">
    <property type="entry name" value="Zinc finger protein 2"/>
    <property type="match status" value="1"/>
</dbReference>
<gene>
    <name evidence="9" type="ORF">RJ641_025332</name>
</gene>
<evidence type="ECO:0000256" key="1">
    <source>
        <dbReference type="ARBA" id="ARBA00004123"/>
    </source>
</evidence>
<accession>A0AAN8W2P8</accession>
<dbReference type="GO" id="GO:0008270">
    <property type="term" value="F:zinc ion binding"/>
    <property type="evidence" value="ECO:0007669"/>
    <property type="project" value="UniProtKB-KW"/>
</dbReference>
<evidence type="ECO:0000256" key="7">
    <source>
        <dbReference type="SAM" id="MobiDB-lite"/>
    </source>
</evidence>
<keyword evidence="10" id="KW-1185">Reference proteome</keyword>
<dbReference type="Proteomes" id="UP001370490">
    <property type="component" value="Unassembled WGS sequence"/>
</dbReference>
<feature type="compositionally biased region" description="Basic and acidic residues" evidence="7">
    <location>
        <begin position="114"/>
        <end position="128"/>
    </location>
</feature>
<dbReference type="InterPro" id="IPR044246">
    <property type="entry name" value="ZFP3-like"/>
</dbReference>
<protein>
    <recommendedName>
        <fullName evidence="8">C2H2-type domain-containing protein</fullName>
    </recommendedName>
</protein>
<keyword evidence="5" id="KW-0539">Nucleus</keyword>
<dbReference type="GO" id="GO:0009788">
    <property type="term" value="P:negative regulation of abscisic acid-activated signaling pathway"/>
    <property type="evidence" value="ECO:0007669"/>
    <property type="project" value="InterPro"/>
</dbReference>
<dbReference type="GO" id="GO:0005634">
    <property type="term" value="C:nucleus"/>
    <property type="evidence" value="ECO:0007669"/>
    <property type="project" value="UniProtKB-SubCell"/>
</dbReference>
<comment type="caution">
    <text evidence="9">The sequence shown here is derived from an EMBL/GenBank/DDBJ whole genome shotgun (WGS) entry which is preliminary data.</text>
</comment>
<reference evidence="9 10" key="1">
    <citation type="submission" date="2023-12" db="EMBL/GenBank/DDBJ databases">
        <title>A high-quality genome assembly for Dillenia turbinata (Dilleniales).</title>
        <authorList>
            <person name="Chanderbali A."/>
        </authorList>
    </citation>
    <scope>NUCLEOTIDE SEQUENCE [LARGE SCALE GENOMIC DNA]</scope>
    <source>
        <strain evidence="9">LSX21</strain>
        <tissue evidence="9">Leaf</tissue>
    </source>
</reference>
<name>A0AAN8W2P8_9MAGN</name>
<dbReference type="AlphaFoldDB" id="A0AAN8W2P8"/>
<dbReference type="InterPro" id="IPR036236">
    <property type="entry name" value="Znf_C2H2_sf"/>
</dbReference>
<dbReference type="SUPFAM" id="SSF57667">
    <property type="entry name" value="beta-beta-alpha zinc fingers"/>
    <property type="match status" value="1"/>
</dbReference>
<evidence type="ECO:0000313" key="10">
    <source>
        <dbReference type="Proteomes" id="UP001370490"/>
    </source>
</evidence>
<dbReference type="PROSITE" id="PS50157">
    <property type="entry name" value="ZINC_FINGER_C2H2_2"/>
    <property type="match status" value="1"/>
</dbReference>
<evidence type="ECO:0000256" key="5">
    <source>
        <dbReference type="ARBA" id="ARBA00023242"/>
    </source>
</evidence>
<dbReference type="Gene3D" id="3.30.160.60">
    <property type="entry name" value="Classic Zinc Finger"/>
    <property type="match status" value="1"/>
</dbReference>
<evidence type="ECO:0000256" key="3">
    <source>
        <dbReference type="ARBA" id="ARBA00022771"/>
    </source>
</evidence>
<proteinExistence type="predicted"/>
<feature type="region of interest" description="Disordered" evidence="7">
    <location>
        <begin position="63"/>
        <end position="128"/>
    </location>
</feature>
<feature type="compositionally biased region" description="Low complexity" evidence="7">
    <location>
        <begin position="100"/>
        <end position="111"/>
    </location>
</feature>
<comment type="subcellular location">
    <subcellularLocation>
        <location evidence="1">Nucleus</location>
    </subcellularLocation>
</comment>
<dbReference type="InterPro" id="IPR013087">
    <property type="entry name" value="Znf_C2H2_type"/>
</dbReference>
<keyword evidence="3 6" id="KW-0863">Zinc-finger</keyword>
<evidence type="ECO:0000256" key="4">
    <source>
        <dbReference type="ARBA" id="ARBA00022833"/>
    </source>
</evidence>
<dbReference type="PANTHER" id="PTHR47287:SF15">
    <property type="entry name" value="ZINC FINGER PROTEIN 3-LIKE"/>
    <property type="match status" value="1"/>
</dbReference>
<evidence type="ECO:0000259" key="8">
    <source>
        <dbReference type="PROSITE" id="PS50157"/>
    </source>
</evidence>